<keyword evidence="4" id="KW-1185">Reference proteome</keyword>
<name>A0A1Z5JN49_FISSO</name>
<dbReference type="InterPro" id="IPR002885">
    <property type="entry name" value="PPR_rpt"/>
</dbReference>
<accession>A0A1Z5JN49</accession>
<feature type="region of interest" description="Disordered" evidence="2">
    <location>
        <begin position="49"/>
        <end position="93"/>
    </location>
</feature>
<proteinExistence type="predicted"/>
<evidence type="ECO:0000256" key="1">
    <source>
        <dbReference type="PROSITE-ProRule" id="PRU00708"/>
    </source>
</evidence>
<evidence type="ECO:0008006" key="5">
    <source>
        <dbReference type="Google" id="ProtNLM"/>
    </source>
</evidence>
<comment type="caution">
    <text evidence="3">The sequence shown here is derived from an EMBL/GenBank/DDBJ whole genome shotgun (WGS) entry which is preliminary data.</text>
</comment>
<dbReference type="InParanoid" id="A0A1Z5JN49"/>
<dbReference type="OrthoDB" id="43068at2759"/>
<feature type="compositionally biased region" description="Basic residues" evidence="2">
    <location>
        <begin position="60"/>
        <end position="71"/>
    </location>
</feature>
<evidence type="ECO:0000313" key="4">
    <source>
        <dbReference type="Proteomes" id="UP000198406"/>
    </source>
</evidence>
<dbReference type="PANTHER" id="PTHR47939:SF5">
    <property type="entry name" value="PENTACOTRIPEPTIDE-REPEAT REGION OF PRORP DOMAIN-CONTAINING PROTEIN"/>
    <property type="match status" value="1"/>
</dbReference>
<feature type="repeat" description="PPR" evidence="1">
    <location>
        <begin position="350"/>
        <end position="384"/>
    </location>
</feature>
<gene>
    <name evidence="3" type="ORF">FisN_8Lh262</name>
</gene>
<evidence type="ECO:0000256" key="2">
    <source>
        <dbReference type="SAM" id="MobiDB-lite"/>
    </source>
</evidence>
<dbReference type="PANTHER" id="PTHR47939">
    <property type="entry name" value="MEMBRANE-ASSOCIATED SALT-INDUCIBLE PROTEIN-LIKE"/>
    <property type="match status" value="1"/>
</dbReference>
<organism evidence="3 4">
    <name type="scientific">Fistulifera solaris</name>
    <name type="common">Oleaginous diatom</name>
    <dbReference type="NCBI Taxonomy" id="1519565"/>
    <lineage>
        <taxon>Eukaryota</taxon>
        <taxon>Sar</taxon>
        <taxon>Stramenopiles</taxon>
        <taxon>Ochrophyta</taxon>
        <taxon>Bacillariophyta</taxon>
        <taxon>Bacillariophyceae</taxon>
        <taxon>Bacillariophycidae</taxon>
        <taxon>Naviculales</taxon>
        <taxon>Naviculaceae</taxon>
        <taxon>Fistulifera</taxon>
    </lineage>
</organism>
<dbReference type="InterPro" id="IPR050667">
    <property type="entry name" value="PPR-containing_protein"/>
</dbReference>
<dbReference type="NCBIfam" id="TIGR00756">
    <property type="entry name" value="PPR"/>
    <property type="match status" value="1"/>
</dbReference>
<protein>
    <recommendedName>
        <fullName evidence="5">Pentacotripeptide-repeat region of PRORP domain-containing protein</fullName>
    </recommendedName>
</protein>
<reference evidence="3 4" key="1">
    <citation type="journal article" date="2015" name="Plant Cell">
        <title>Oil accumulation by the oleaginous diatom Fistulifera solaris as revealed by the genome and transcriptome.</title>
        <authorList>
            <person name="Tanaka T."/>
            <person name="Maeda Y."/>
            <person name="Veluchamy A."/>
            <person name="Tanaka M."/>
            <person name="Abida H."/>
            <person name="Marechal E."/>
            <person name="Bowler C."/>
            <person name="Muto M."/>
            <person name="Sunaga Y."/>
            <person name="Tanaka M."/>
            <person name="Yoshino T."/>
            <person name="Taniguchi T."/>
            <person name="Fukuda Y."/>
            <person name="Nemoto M."/>
            <person name="Matsumoto M."/>
            <person name="Wong P.S."/>
            <person name="Aburatani S."/>
            <person name="Fujibuchi W."/>
        </authorList>
    </citation>
    <scope>NUCLEOTIDE SEQUENCE [LARGE SCALE GENOMIC DNA]</scope>
    <source>
        <strain evidence="3 4">JPCC DA0580</strain>
    </source>
</reference>
<sequence length="864" mass="97529">MSTTSLLTRIPLLVRNSSRGFRQVTTLAAPPTLHPAIFDRWHWQQVRYKRRDGNTNRERKPSKKQLKKYNRKIQTIQAKQDKHSTPGSKAGPRREFVQALKQSYLESGDKDDSDQDLLDYDFNDALLDDLMGNTKDLSSQPTPEPVYLGDKHRKYFNHVADQMAKYRRTMEHLKEGMSEEEVALIEATELPSDKDLSLVVRSYRDRHGTRRDPVGIVKALRHILQDLQVPISIFGEHTYTSLLSSCRTPAEGRRILKMMKENKHPISSYSWSILVDLYAKVADFEGCASTMDEMVEVGGVAPTLPAFTSLLSACYKVCNDGRIPHSIRARAGEMAWNKWQEMRVVGINPDVMAYGAILRVCAARGHAERAINLLEEMQQMEVKPTTLCFSSALRAVARSHAIAVRFERGSSERHRRREFLTQHHGNMARSLVVMAENAEVEQDDGFVAALILCAASAGDMATAKAIYVASEIRRLDQLRTIGSDEHLASLRGDRSPQLISEEQRLLSSSGTFSNNTSIAISAEESMPLAKPKGDDEMQSFEAREYGNDTRTLSGILHACALAVNKKGMGLMWQGRENKGYLCDNSLRLLTARRVPQYTSNAIPGEGTTDNLTWEGEYADVDRKHKLGKRSKFKGVWEDETSAATLDELDESYSKMFVDNDGKLRPEFQKITPDDVWKLKYGSEEDDGDLLRLPVGEQGTYGHDEKNVQTTSNLYFDTNVMRWVTASVEPTVAKTKNEKYDDVILAVKDELRDAPDDSAGTLKEELFFDDTEMRWRTRTKINELDVLEKTRFECEILSLDGNDQVSCSTELHNSLPGHLHVTTKHVNDDNSCCFPGSTLGYIETANYQSALRDLYAMFGCFLDIL</sequence>
<dbReference type="EMBL" id="BDSP01000092">
    <property type="protein sequence ID" value="GAX15437.1"/>
    <property type="molecule type" value="Genomic_DNA"/>
</dbReference>
<dbReference type="Gene3D" id="1.25.40.10">
    <property type="entry name" value="Tetratricopeptide repeat domain"/>
    <property type="match status" value="1"/>
</dbReference>
<dbReference type="AlphaFoldDB" id="A0A1Z5JN49"/>
<evidence type="ECO:0000313" key="3">
    <source>
        <dbReference type="EMBL" id="GAX15437.1"/>
    </source>
</evidence>
<dbReference type="Proteomes" id="UP000198406">
    <property type="component" value="Unassembled WGS sequence"/>
</dbReference>
<dbReference type="PROSITE" id="PS51375">
    <property type="entry name" value="PPR"/>
    <property type="match status" value="1"/>
</dbReference>
<dbReference type="InterPro" id="IPR011990">
    <property type="entry name" value="TPR-like_helical_dom_sf"/>
</dbReference>
<dbReference type="Pfam" id="PF13812">
    <property type="entry name" value="PPR_3"/>
    <property type="match status" value="1"/>
</dbReference>